<reference evidence="1" key="1">
    <citation type="submission" date="2023-08" db="EMBL/GenBank/DDBJ databases">
        <authorList>
            <person name="Messyasz A."/>
            <person name="Mannisto M.K."/>
            <person name="Kerkhof L.J."/>
            <person name="Haggblom M."/>
        </authorList>
    </citation>
    <scope>NUCLEOTIDE SEQUENCE</scope>
    <source>
        <strain evidence="1">X5P6</strain>
    </source>
</reference>
<evidence type="ECO:0000313" key="1">
    <source>
        <dbReference type="EMBL" id="XCB32445.1"/>
    </source>
</evidence>
<dbReference type="KEGG" id="tpsc:RBB77_18670"/>
<protein>
    <recommendedName>
        <fullName evidence="2">Long-chain fatty acid transporter</fullName>
    </recommendedName>
</protein>
<evidence type="ECO:0008006" key="2">
    <source>
        <dbReference type="Google" id="ProtNLM"/>
    </source>
</evidence>
<dbReference type="RefSeq" id="WP_353063293.1">
    <property type="nucleotide sequence ID" value="NZ_CP132942.1"/>
</dbReference>
<sequence length="415" mass="43955">MLTPPPLSGQAYPTTVGSQARSNYLSAGLALTGSYDDNVIVGSGATPIADGIYSILPSISLNQTTPRQQLTLQFSPGFTFYQNTSALNAANQSAALNFQSRLSQHTTISFRDSFQKSSNVFDQLPLLSGGLSSGSTQAPQPEVVAPYANQLSNVANAALSYQISRNGMIGGAGTFAESDYSDSTQASGLSNSNSLGGSVFYNHRLSSAQYMGVIYQYLSSTGNPVNAQANPFNTQTEVHTQTILPFYTISLKPSLSLYVSAGPQHLDATQSSSPRVAFWTPSAVASISWQRSHTNFVADYSRTVSGGTGLPGAFNSNSANTSARWQILPTWTVGLAGGYSINKNVLPLVFSSSPGGHTVSGTVVVQHLIGEHFAAEFGYVHLHQSYGSVAVISETPDSNRGYVSVSYRLTRPLGR</sequence>
<dbReference type="EMBL" id="CP132942">
    <property type="protein sequence ID" value="XCB32445.1"/>
    <property type="molecule type" value="Genomic_DNA"/>
</dbReference>
<organism evidence="1">
    <name type="scientific">Tunturiibacter psychrotolerans</name>
    <dbReference type="NCBI Taxonomy" id="3069686"/>
    <lineage>
        <taxon>Bacteria</taxon>
        <taxon>Pseudomonadati</taxon>
        <taxon>Acidobacteriota</taxon>
        <taxon>Terriglobia</taxon>
        <taxon>Terriglobales</taxon>
        <taxon>Acidobacteriaceae</taxon>
        <taxon>Tunturiibacter</taxon>
    </lineage>
</organism>
<gene>
    <name evidence="1" type="ORF">RBB77_18670</name>
</gene>
<name>A0AAU7ZNC8_9BACT</name>
<proteinExistence type="predicted"/>
<reference evidence="1" key="2">
    <citation type="journal article" date="2024" name="Environ. Microbiol.">
        <title>Genome analysis and description of Tunturibacter gen. nov. expands the diversity of Terriglobia in tundra soils.</title>
        <authorList>
            <person name="Messyasz A."/>
            <person name="Mannisto M.K."/>
            <person name="Kerkhof L.J."/>
            <person name="Haggblom M.M."/>
        </authorList>
    </citation>
    <scope>NUCLEOTIDE SEQUENCE</scope>
    <source>
        <strain evidence="1">X5P6</strain>
    </source>
</reference>
<dbReference type="AlphaFoldDB" id="A0AAU7ZNC8"/>
<accession>A0AAU7ZNC8</accession>